<dbReference type="Proteomes" id="UP001222027">
    <property type="component" value="Unassembled WGS sequence"/>
</dbReference>
<keyword evidence="2" id="KW-1185">Reference proteome</keyword>
<name>A0AAV8R858_ENSVE</name>
<organism evidence="1 2">
    <name type="scientific">Ensete ventricosum</name>
    <name type="common">Abyssinian banana</name>
    <name type="synonym">Musa ensete</name>
    <dbReference type="NCBI Taxonomy" id="4639"/>
    <lineage>
        <taxon>Eukaryota</taxon>
        <taxon>Viridiplantae</taxon>
        <taxon>Streptophyta</taxon>
        <taxon>Embryophyta</taxon>
        <taxon>Tracheophyta</taxon>
        <taxon>Spermatophyta</taxon>
        <taxon>Magnoliopsida</taxon>
        <taxon>Liliopsida</taxon>
        <taxon>Zingiberales</taxon>
        <taxon>Musaceae</taxon>
        <taxon>Ensete</taxon>
    </lineage>
</organism>
<evidence type="ECO:0000313" key="2">
    <source>
        <dbReference type="Proteomes" id="UP001222027"/>
    </source>
</evidence>
<accession>A0AAV8R858</accession>
<protein>
    <submittedName>
        <fullName evidence="1">Uncharacterized protein</fullName>
    </submittedName>
</protein>
<proteinExistence type="predicted"/>
<dbReference type="EMBL" id="JAQQAF010000004">
    <property type="protein sequence ID" value="KAJ8491217.1"/>
    <property type="molecule type" value="Genomic_DNA"/>
</dbReference>
<comment type="caution">
    <text evidence="1">The sequence shown here is derived from an EMBL/GenBank/DDBJ whole genome shotgun (WGS) entry which is preliminary data.</text>
</comment>
<evidence type="ECO:0000313" key="1">
    <source>
        <dbReference type="EMBL" id="KAJ8491217.1"/>
    </source>
</evidence>
<gene>
    <name evidence="1" type="ORF">OPV22_012938</name>
</gene>
<sequence>MSVVFSLFRLNELNGESMPVHKELNQSSPNGGIMKKGMQSSHLLKERGKMLVSLPASEQCVEDQPLRSECVMWKLNLSKNLSFANDVMNTCPVPVVLWHFI</sequence>
<reference evidence="1 2" key="1">
    <citation type="submission" date="2022-12" db="EMBL/GenBank/DDBJ databases">
        <title>Chromosome-scale assembly of the Ensete ventricosum genome.</title>
        <authorList>
            <person name="Dussert Y."/>
            <person name="Stocks J."/>
            <person name="Wendawek A."/>
            <person name="Woldeyes F."/>
            <person name="Nichols R.A."/>
            <person name="Borrell J.S."/>
        </authorList>
    </citation>
    <scope>NUCLEOTIDE SEQUENCE [LARGE SCALE GENOMIC DNA]</scope>
    <source>
        <strain evidence="2">cv. Maze</strain>
        <tissue evidence="1">Seeds</tissue>
    </source>
</reference>
<dbReference type="AlphaFoldDB" id="A0AAV8R858"/>